<reference evidence="1" key="1">
    <citation type="submission" date="2014-11" db="EMBL/GenBank/DDBJ databases">
        <authorList>
            <person name="Amaro Gonzalez C."/>
        </authorList>
    </citation>
    <scope>NUCLEOTIDE SEQUENCE</scope>
</reference>
<evidence type="ECO:0000313" key="1">
    <source>
        <dbReference type="EMBL" id="JAH57353.1"/>
    </source>
</evidence>
<name>A0A0E9TX98_ANGAN</name>
<dbReference type="AlphaFoldDB" id="A0A0E9TX98"/>
<sequence length="17" mass="2121">MFCKGRKNKEKHKTEKK</sequence>
<dbReference type="EMBL" id="GBXM01051224">
    <property type="protein sequence ID" value="JAH57353.1"/>
    <property type="molecule type" value="Transcribed_RNA"/>
</dbReference>
<protein>
    <submittedName>
        <fullName evidence="1">Uncharacterized protein</fullName>
    </submittedName>
</protein>
<accession>A0A0E9TX98</accession>
<reference evidence="1" key="2">
    <citation type="journal article" date="2015" name="Fish Shellfish Immunol.">
        <title>Early steps in the European eel (Anguilla anguilla)-Vibrio vulnificus interaction in the gills: Role of the RtxA13 toxin.</title>
        <authorList>
            <person name="Callol A."/>
            <person name="Pajuelo D."/>
            <person name="Ebbesson L."/>
            <person name="Teles M."/>
            <person name="MacKenzie S."/>
            <person name="Amaro C."/>
        </authorList>
    </citation>
    <scope>NUCLEOTIDE SEQUENCE</scope>
</reference>
<organism evidence="1">
    <name type="scientific">Anguilla anguilla</name>
    <name type="common">European freshwater eel</name>
    <name type="synonym">Muraena anguilla</name>
    <dbReference type="NCBI Taxonomy" id="7936"/>
    <lineage>
        <taxon>Eukaryota</taxon>
        <taxon>Metazoa</taxon>
        <taxon>Chordata</taxon>
        <taxon>Craniata</taxon>
        <taxon>Vertebrata</taxon>
        <taxon>Euteleostomi</taxon>
        <taxon>Actinopterygii</taxon>
        <taxon>Neopterygii</taxon>
        <taxon>Teleostei</taxon>
        <taxon>Anguilliformes</taxon>
        <taxon>Anguillidae</taxon>
        <taxon>Anguilla</taxon>
    </lineage>
</organism>
<proteinExistence type="predicted"/>